<dbReference type="SUPFAM" id="SSF55781">
    <property type="entry name" value="GAF domain-like"/>
    <property type="match status" value="1"/>
</dbReference>
<evidence type="ECO:0000313" key="6">
    <source>
        <dbReference type="EMBL" id="AUV81953.1"/>
    </source>
</evidence>
<dbReference type="PANTHER" id="PTHR30136:SF35">
    <property type="entry name" value="HTH-TYPE TRANSCRIPTIONAL REGULATOR RV1719"/>
    <property type="match status" value="1"/>
</dbReference>
<evidence type="ECO:0000259" key="4">
    <source>
        <dbReference type="PROSITE" id="PS51077"/>
    </source>
</evidence>
<name>A0A2I8VJ39_9EURY</name>
<evidence type="ECO:0000259" key="5">
    <source>
        <dbReference type="PROSITE" id="PS51078"/>
    </source>
</evidence>
<evidence type="ECO:0000256" key="1">
    <source>
        <dbReference type="ARBA" id="ARBA00023015"/>
    </source>
</evidence>
<keyword evidence="3" id="KW-0804">Transcription</keyword>
<dbReference type="EMBL" id="CP026309">
    <property type="protein sequence ID" value="AUV81953.1"/>
    <property type="molecule type" value="Genomic_DNA"/>
</dbReference>
<keyword evidence="1" id="KW-0805">Transcription regulation</keyword>
<keyword evidence="2" id="KW-0238">DNA-binding</keyword>
<dbReference type="GO" id="GO:0045892">
    <property type="term" value="P:negative regulation of DNA-templated transcription"/>
    <property type="evidence" value="ECO:0007669"/>
    <property type="project" value="TreeGrafter"/>
</dbReference>
<dbReference type="Pfam" id="PF09339">
    <property type="entry name" value="HTH_IclR"/>
    <property type="match status" value="1"/>
</dbReference>
<dbReference type="PANTHER" id="PTHR30136">
    <property type="entry name" value="HELIX-TURN-HELIX TRANSCRIPTIONAL REGULATOR, ICLR FAMILY"/>
    <property type="match status" value="1"/>
</dbReference>
<dbReference type="GO" id="GO:0003700">
    <property type="term" value="F:DNA-binding transcription factor activity"/>
    <property type="evidence" value="ECO:0007669"/>
    <property type="project" value="TreeGrafter"/>
</dbReference>
<dbReference type="OrthoDB" id="14763at2157"/>
<evidence type="ECO:0000256" key="3">
    <source>
        <dbReference type="ARBA" id="ARBA00023163"/>
    </source>
</evidence>
<dbReference type="InterPro" id="IPR036388">
    <property type="entry name" value="WH-like_DNA-bd_sf"/>
</dbReference>
<evidence type="ECO:0000313" key="7">
    <source>
        <dbReference type="Proteomes" id="UP000236584"/>
    </source>
</evidence>
<dbReference type="InterPro" id="IPR005471">
    <property type="entry name" value="Tscrpt_reg_IclR_N"/>
</dbReference>
<dbReference type="SUPFAM" id="SSF46785">
    <property type="entry name" value="Winged helix' DNA-binding domain"/>
    <property type="match status" value="1"/>
</dbReference>
<keyword evidence="7" id="KW-1185">Reference proteome</keyword>
<dbReference type="Gene3D" id="1.10.10.10">
    <property type="entry name" value="Winged helix-like DNA-binding domain superfamily/Winged helix DNA-binding domain"/>
    <property type="match status" value="1"/>
</dbReference>
<reference evidence="6 7" key="1">
    <citation type="submission" date="2018-01" db="EMBL/GenBank/DDBJ databases">
        <title>Complete genome sequence of Salinigranum rubrum GX10T, an extremely halophilic archaeon isolated from a marine solar saltern.</title>
        <authorList>
            <person name="Han S."/>
        </authorList>
    </citation>
    <scope>NUCLEOTIDE SEQUENCE [LARGE SCALE GENOMIC DNA]</scope>
    <source>
        <strain evidence="6 7">GX10</strain>
    </source>
</reference>
<dbReference type="Proteomes" id="UP000236584">
    <property type="component" value="Chromosome"/>
</dbReference>
<protein>
    <submittedName>
        <fullName evidence="6">IclR family transcriptional regulator</fullName>
    </submittedName>
</protein>
<dbReference type="GeneID" id="35592444"/>
<dbReference type="KEGG" id="srub:C2R22_10095"/>
<gene>
    <name evidence="6" type="ORF">C2R22_10095</name>
</gene>
<feature type="domain" description="HTH iclR-type" evidence="4">
    <location>
        <begin position="11"/>
        <end position="70"/>
    </location>
</feature>
<dbReference type="RefSeq" id="WP_103425642.1">
    <property type="nucleotide sequence ID" value="NZ_CP026309.1"/>
</dbReference>
<dbReference type="GO" id="GO:0003677">
    <property type="term" value="F:DNA binding"/>
    <property type="evidence" value="ECO:0007669"/>
    <property type="project" value="UniProtKB-KW"/>
</dbReference>
<dbReference type="PROSITE" id="PS51078">
    <property type="entry name" value="ICLR_ED"/>
    <property type="match status" value="1"/>
</dbReference>
<dbReference type="SMART" id="SM00346">
    <property type="entry name" value="HTH_ICLR"/>
    <property type="match status" value="1"/>
</dbReference>
<feature type="domain" description="IclR-ED" evidence="5">
    <location>
        <begin position="71"/>
        <end position="255"/>
    </location>
</feature>
<dbReference type="InterPro" id="IPR029016">
    <property type="entry name" value="GAF-like_dom_sf"/>
</dbReference>
<organism evidence="6 7">
    <name type="scientific">Salinigranum rubrum</name>
    <dbReference type="NCBI Taxonomy" id="755307"/>
    <lineage>
        <taxon>Archaea</taxon>
        <taxon>Methanobacteriati</taxon>
        <taxon>Methanobacteriota</taxon>
        <taxon>Stenosarchaea group</taxon>
        <taxon>Halobacteria</taxon>
        <taxon>Halobacteriales</taxon>
        <taxon>Haloferacaceae</taxon>
        <taxon>Salinigranum</taxon>
    </lineage>
</organism>
<dbReference type="AlphaFoldDB" id="A0A2I8VJ39"/>
<dbReference type="InterPro" id="IPR050707">
    <property type="entry name" value="HTH_MetabolicPath_Reg"/>
</dbReference>
<evidence type="ECO:0000256" key="2">
    <source>
        <dbReference type="ARBA" id="ARBA00023125"/>
    </source>
</evidence>
<dbReference type="PROSITE" id="PS51077">
    <property type="entry name" value="HTH_ICLR"/>
    <property type="match status" value="1"/>
</dbReference>
<accession>A0A2I8VJ39</accession>
<sequence length="257" mass="28426">MDPIAHSDDNIRSVELSFGIIERIRESRTASLAELTTQTGLAKSTVHAHLTTLTNLGFIVREGDNYRLGLRFLELGEEVRNHRSEFRLIQGHVKTLAERFDERAQFIVEENGEGVYIYRETGSHAVQTDSGIGRRIHLHSTAAGKAILANLPDERVREIVDQHGLAAVTDMTITDEEELLAELAAVRERGFSFNREENLRGLNAVGVPVHDASGDVLGALSVSGPSHRMKGQKLEVDVPDLMLGMANEIELNLAYPQ</sequence>
<dbReference type="Pfam" id="PF01614">
    <property type="entry name" value="IclR_C"/>
    <property type="match status" value="1"/>
</dbReference>
<proteinExistence type="predicted"/>
<dbReference type="Gene3D" id="3.30.450.40">
    <property type="match status" value="1"/>
</dbReference>
<dbReference type="InterPro" id="IPR036390">
    <property type="entry name" value="WH_DNA-bd_sf"/>
</dbReference>
<dbReference type="InterPro" id="IPR014757">
    <property type="entry name" value="Tscrpt_reg_IclR_C"/>
</dbReference>